<gene>
    <name evidence="5" type="ORF">M998_0713</name>
</gene>
<dbReference type="GO" id="GO:0004341">
    <property type="term" value="F:gluconolactonase activity"/>
    <property type="evidence" value="ECO:0007669"/>
    <property type="project" value="TreeGrafter"/>
</dbReference>
<dbReference type="SUPFAM" id="SSF63829">
    <property type="entry name" value="Calcium-dependent phosphotriesterase"/>
    <property type="match status" value="1"/>
</dbReference>
<dbReference type="InterPro" id="IPR011042">
    <property type="entry name" value="6-blade_b-propeller_TolB-like"/>
</dbReference>
<comment type="similarity">
    <text evidence="1">Belongs to the SMP-30/CGR1 family.</text>
</comment>
<dbReference type="GO" id="GO:0050402">
    <property type="term" value="F:xylono-1,4-lactonase activity"/>
    <property type="evidence" value="ECO:0007669"/>
    <property type="project" value="UniProtKB-EC"/>
</dbReference>
<organism evidence="5 6">
    <name type="scientific">Providencia heimbachae ATCC 35613</name>
    <dbReference type="NCBI Taxonomy" id="1354272"/>
    <lineage>
        <taxon>Bacteria</taxon>
        <taxon>Pseudomonadati</taxon>
        <taxon>Pseudomonadota</taxon>
        <taxon>Gammaproteobacteria</taxon>
        <taxon>Enterobacterales</taxon>
        <taxon>Morganellaceae</taxon>
        <taxon>Providencia</taxon>
    </lineage>
</organism>
<dbReference type="GO" id="GO:0005509">
    <property type="term" value="F:calcium ion binding"/>
    <property type="evidence" value="ECO:0007669"/>
    <property type="project" value="TreeGrafter"/>
</dbReference>
<feature type="binding site" evidence="3">
    <location>
        <position position="98"/>
    </location>
    <ligand>
        <name>substrate</name>
    </ligand>
</feature>
<dbReference type="InterPro" id="IPR013658">
    <property type="entry name" value="SGL"/>
</dbReference>
<dbReference type="PATRIC" id="fig|1354272.4.peg.732"/>
<evidence type="ECO:0000313" key="5">
    <source>
        <dbReference type="EMBL" id="OAT53868.1"/>
    </source>
</evidence>
<evidence type="ECO:0000256" key="3">
    <source>
        <dbReference type="PIRSR" id="PIRSR605511-2"/>
    </source>
</evidence>
<feature type="active site" description="Proton donor/acceptor" evidence="2">
    <location>
        <position position="196"/>
    </location>
</feature>
<feature type="binding site" evidence="3">
    <location>
        <position position="196"/>
    </location>
    <ligand>
        <name>a divalent metal cation</name>
        <dbReference type="ChEBI" id="CHEBI:60240"/>
    </ligand>
</feature>
<dbReference type="EMBL" id="LXEW01000014">
    <property type="protein sequence ID" value="OAT53868.1"/>
    <property type="molecule type" value="Genomic_DNA"/>
</dbReference>
<proteinExistence type="inferred from homology"/>
<evidence type="ECO:0000259" key="4">
    <source>
        <dbReference type="Pfam" id="PF08450"/>
    </source>
</evidence>
<feature type="binding site" evidence="3">
    <location>
        <position position="100"/>
    </location>
    <ligand>
        <name>substrate</name>
    </ligand>
</feature>
<dbReference type="AlphaFoldDB" id="A0A1B7K150"/>
<dbReference type="PANTHER" id="PTHR10907">
    <property type="entry name" value="REGUCALCIN"/>
    <property type="match status" value="1"/>
</dbReference>
<dbReference type="PANTHER" id="PTHR10907:SF47">
    <property type="entry name" value="REGUCALCIN"/>
    <property type="match status" value="1"/>
</dbReference>
<dbReference type="GO" id="GO:0019853">
    <property type="term" value="P:L-ascorbic acid biosynthetic process"/>
    <property type="evidence" value="ECO:0007669"/>
    <property type="project" value="TreeGrafter"/>
</dbReference>
<evidence type="ECO:0000256" key="2">
    <source>
        <dbReference type="PIRSR" id="PIRSR605511-1"/>
    </source>
</evidence>
<feature type="domain" description="SMP-30/Gluconolactonase/LRE-like region" evidence="4">
    <location>
        <begin position="14"/>
        <end position="253"/>
    </location>
</feature>
<keyword evidence="3" id="KW-0479">Metal-binding</keyword>
<dbReference type="Gene3D" id="2.120.10.30">
    <property type="entry name" value="TolB, C-terminal domain"/>
    <property type="match status" value="1"/>
</dbReference>
<accession>A0A1B7K150</accession>
<sequence>MSDIHIAVRTQNILGESPIWSYSRQSLLWVDTYQGILSVFHPNTATYSTYNLPKPLSFVVENNKSELIVGIGSQIAKLDTQYHWHLIATAPLLDAEYRFNDAKMDAQGRLWCGFINEQLKENSGYLYCLDQTRNWIIADDGFTLINGLAWSHDNQTLFVTDSIKRIIYAYDFYLSTGNIANKRIFAEFGELDGKPDGLIIDNQGYLLSVMFDGSAIIRLSPDGKTLKRYPLSVKRPTSCCLVNNDTDLYITTACLGLTAPEQVTSPQSGCLLKVSYQQFLS</sequence>
<dbReference type="EC" id="3.1.1.68" evidence="5"/>
<evidence type="ECO:0000256" key="1">
    <source>
        <dbReference type="ARBA" id="ARBA00008853"/>
    </source>
</evidence>
<comment type="cofactor">
    <cofactor evidence="3">
        <name>Zn(2+)</name>
        <dbReference type="ChEBI" id="CHEBI:29105"/>
    </cofactor>
    <text evidence="3">Binds 1 divalent metal cation per subunit.</text>
</comment>
<protein>
    <submittedName>
        <fullName evidence="5">Xylonolactonase</fullName>
        <ecNumber evidence="5">3.1.1.68</ecNumber>
    </submittedName>
</protein>
<comment type="caution">
    <text evidence="5">The sequence shown here is derived from an EMBL/GenBank/DDBJ whole genome shotgun (WGS) entry which is preliminary data.</text>
</comment>
<dbReference type="InterPro" id="IPR005511">
    <property type="entry name" value="SMP-30"/>
</dbReference>
<name>A0A1B7K150_9GAMM</name>
<evidence type="ECO:0000313" key="6">
    <source>
        <dbReference type="Proteomes" id="UP000078224"/>
    </source>
</evidence>
<keyword evidence="3" id="KW-0862">Zinc</keyword>
<dbReference type="Pfam" id="PF08450">
    <property type="entry name" value="SGL"/>
    <property type="match status" value="1"/>
</dbReference>
<dbReference type="PRINTS" id="PR01790">
    <property type="entry name" value="SMP30FAMILY"/>
</dbReference>
<feature type="binding site" evidence="3">
    <location>
        <position position="16"/>
    </location>
    <ligand>
        <name>a divalent metal cation</name>
        <dbReference type="ChEBI" id="CHEBI:60240"/>
    </ligand>
</feature>
<dbReference type="OrthoDB" id="9775406at2"/>
<keyword evidence="5" id="KW-0378">Hydrolase</keyword>
<feature type="binding site" evidence="3">
    <location>
        <position position="146"/>
    </location>
    <ligand>
        <name>a divalent metal cation</name>
        <dbReference type="ChEBI" id="CHEBI:60240"/>
    </ligand>
</feature>
<dbReference type="Proteomes" id="UP000078224">
    <property type="component" value="Unassembled WGS sequence"/>
</dbReference>
<dbReference type="RefSeq" id="WP_068907588.1">
    <property type="nucleotide sequence ID" value="NZ_LXEW01000014.1"/>
</dbReference>
<keyword evidence="6" id="KW-1185">Reference proteome</keyword>
<reference evidence="5 6" key="1">
    <citation type="submission" date="2016-04" db="EMBL/GenBank/DDBJ databases">
        <title>ATOL: Assembling a taxonomically balanced genome-scale reconstruction of the evolutionary history of the Enterobacteriaceae.</title>
        <authorList>
            <person name="Plunkett G.III."/>
            <person name="Neeno-Eckwall E.C."/>
            <person name="Glasner J.D."/>
            <person name="Perna N.T."/>
        </authorList>
    </citation>
    <scope>NUCLEOTIDE SEQUENCE [LARGE SCALE GENOMIC DNA]</scope>
    <source>
        <strain evidence="5 6">ATCC 35613</strain>
    </source>
</reference>